<dbReference type="SUPFAM" id="SSF56219">
    <property type="entry name" value="DNase I-like"/>
    <property type="match status" value="1"/>
</dbReference>
<keyword evidence="2" id="KW-1133">Transmembrane helix</keyword>
<dbReference type="KEGG" id="sclf:BB341_13470"/>
<dbReference type="GO" id="GO:0003824">
    <property type="term" value="F:catalytic activity"/>
    <property type="evidence" value="ECO:0007669"/>
    <property type="project" value="InterPro"/>
</dbReference>
<keyword evidence="2" id="KW-0812">Transmembrane</keyword>
<feature type="compositionally biased region" description="Low complexity" evidence="1">
    <location>
        <begin position="11"/>
        <end position="30"/>
    </location>
</feature>
<dbReference type="Gene3D" id="3.60.10.10">
    <property type="entry name" value="Endonuclease/exonuclease/phosphatase"/>
    <property type="match status" value="1"/>
</dbReference>
<dbReference type="GeneID" id="93730442"/>
<dbReference type="EMBL" id="CM000913">
    <property type="protein sequence ID" value="EFG08094.1"/>
    <property type="molecule type" value="Genomic_DNA"/>
</dbReference>
<evidence type="ECO:0000313" key="5">
    <source>
        <dbReference type="Proteomes" id="UP000002357"/>
    </source>
</evidence>
<keyword evidence="5" id="KW-1185">Reference proteome</keyword>
<feature type="domain" description="Endonuclease/exonuclease/phosphatase" evidence="3">
    <location>
        <begin position="132"/>
        <end position="337"/>
    </location>
</feature>
<evidence type="ECO:0000256" key="1">
    <source>
        <dbReference type="SAM" id="MobiDB-lite"/>
    </source>
</evidence>
<dbReference type="eggNOG" id="COG3021">
    <property type="taxonomic scope" value="Bacteria"/>
</dbReference>
<evidence type="ECO:0000256" key="2">
    <source>
        <dbReference type="SAM" id="Phobius"/>
    </source>
</evidence>
<proteinExistence type="predicted"/>
<sequence length="350" mass="37046">MDRVISTTSEAIPTDTGPGATAPAPSGPKAPRGRSRAARWCAGLLLLVVTAVVGCRAAGTDGVTPVPQLLAFLPWLLLPAGAALLLALLARWRFGLVWAVLVLAVVEWFVRPYDTGLADRPSGPVIARLSVLTSNVEYGNAAPALVATVRREQPDLVFVQECPITCSRALAEEIPRAEYPYRHVVEGYGADGAAILSKHPLRKTAGVPGSLAMPGAVAEIAGREVRLQLVHPLPPIPGMVDDWHRELGHIRAYAAGVKDAPAIVAGDFNATQDHAGFRRVLDAGGLRDSAALGGASRTPSWPTAVFRPLGAQIDHVLIGRDLSVRGARFLELPDTDHRALLVGLELHASR</sequence>
<dbReference type="OrthoDB" id="2340043at2"/>
<dbReference type="Proteomes" id="UP000002357">
    <property type="component" value="Chromosome"/>
</dbReference>
<organism evidence="4 5">
    <name type="scientific">Streptomyces clavuligerus</name>
    <dbReference type="NCBI Taxonomy" id="1901"/>
    <lineage>
        <taxon>Bacteria</taxon>
        <taxon>Bacillati</taxon>
        <taxon>Actinomycetota</taxon>
        <taxon>Actinomycetes</taxon>
        <taxon>Kitasatosporales</taxon>
        <taxon>Streptomycetaceae</taxon>
        <taxon>Streptomyces</taxon>
    </lineage>
</organism>
<dbReference type="STRING" id="1901.BB341_13470"/>
<dbReference type="InterPro" id="IPR005135">
    <property type="entry name" value="Endo/exonuclease/phosphatase"/>
</dbReference>
<feature type="compositionally biased region" description="Polar residues" evidence="1">
    <location>
        <begin position="1"/>
        <end position="10"/>
    </location>
</feature>
<dbReference type="Pfam" id="PF03372">
    <property type="entry name" value="Exo_endo_phos"/>
    <property type="match status" value="1"/>
</dbReference>
<name>E2PWU5_STRCL</name>
<dbReference type="InterPro" id="IPR036691">
    <property type="entry name" value="Endo/exonu/phosph_ase_sf"/>
</dbReference>
<feature type="region of interest" description="Disordered" evidence="1">
    <location>
        <begin position="1"/>
        <end position="33"/>
    </location>
</feature>
<gene>
    <name evidence="4" type="ORF">SCLAV_3023</name>
</gene>
<feature type="transmembrane region" description="Helical" evidence="2">
    <location>
        <begin position="37"/>
        <end position="59"/>
    </location>
</feature>
<accession>E2PWU5</accession>
<dbReference type="AlphaFoldDB" id="E2PWU5"/>
<reference evidence="4 5" key="1">
    <citation type="journal article" date="2010" name="Genome Biol. Evol.">
        <title>The sequence of a 1.8-mb bacterial linear plasmid reveals a rich evolutionary reservoir of secondary metabolic pathways.</title>
        <authorList>
            <person name="Medema M.H."/>
            <person name="Trefzer A."/>
            <person name="Kovalchuk A."/>
            <person name="van den Berg M."/>
            <person name="Mueller U."/>
            <person name="Heijne W."/>
            <person name="Wu L."/>
            <person name="Alam M.T."/>
            <person name="Ronning C.M."/>
            <person name="Nierman W.C."/>
            <person name="Bovenberg R.A.L."/>
            <person name="Breitling R."/>
            <person name="Takano E."/>
        </authorList>
    </citation>
    <scope>NUCLEOTIDE SEQUENCE [LARGE SCALE GENOMIC DNA]</scope>
    <source>
        <strain evidence="5">ATCC 27064 / DSM 738 / JCM 4710 / NBRC 13307 / NCIMB 12785 / NRRL 3585 / VKM Ac-602</strain>
    </source>
</reference>
<protein>
    <submittedName>
        <fullName evidence="4">Integral membrane protein</fullName>
    </submittedName>
</protein>
<evidence type="ECO:0000259" key="3">
    <source>
        <dbReference type="Pfam" id="PF03372"/>
    </source>
</evidence>
<evidence type="ECO:0000313" key="4">
    <source>
        <dbReference type="EMBL" id="EFG08094.1"/>
    </source>
</evidence>
<feature type="transmembrane region" description="Helical" evidence="2">
    <location>
        <begin position="71"/>
        <end position="89"/>
    </location>
</feature>
<dbReference type="RefSeq" id="WP_003961167.1">
    <property type="nucleotide sequence ID" value="NZ_CM000913.1"/>
</dbReference>
<feature type="transmembrane region" description="Helical" evidence="2">
    <location>
        <begin position="96"/>
        <end position="113"/>
    </location>
</feature>
<keyword evidence="2" id="KW-0472">Membrane</keyword>